<gene>
    <name evidence="1" type="ORF">LEP1GSC008_1619</name>
</gene>
<organism evidence="1 2">
    <name type="scientific">Leptospira kirschneri serovar Bulgarica str. Nikolaevo</name>
    <dbReference type="NCBI Taxonomy" id="1240687"/>
    <lineage>
        <taxon>Bacteria</taxon>
        <taxon>Pseudomonadati</taxon>
        <taxon>Spirochaetota</taxon>
        <taxon>Spirochaetia</taxon>
        <taxon>Leptospirales</taxon>
        <taxon>Leptospiraceae</taxon>
        <taxon>Leptospira</taxon>
    </lineage>
</organism>
<proteinExistence type="predicted"/>
<dbReference type="PATRIC" id="fig|1240687.3.peg.3474"/>
<dbReference type="Proteomes" id="UP000011980">
    <property type="component" value="Unassembled WGS sequence"/>
</dbReference>
<dbReference type="AlphaFoldDB" id="M6F214"/>
<dbReference type="EMBL" id="ANCE01000169">
    <property type="protein sequence ID" value="EMK22410.1"/>
    <property type="molecule type" value="Genomic_DNA"/>
</dbReference>
<sequence length="54" mass="6614">MRFKERNVPRKLQSILFEKYMKLLSYLNNLDCFRFFFKTGKLSFLTRKGSMRGK</sequence>
<comment type="caution">
    <text evidence="1">The sequence shown here is derived from an EMBL/GenBank/DDBJ whole genome shotgun (WGS) entry which is preliminary data.</text>
</comment>
<evidence type="ECO:0000313" key="1">
    <source>
        <dbReference type="EMBL" id="EMK22410.1"/>
    </source>
</evidence>
<accession>M6F214</accession>
<protein>
    <submittedName>
        <fullName evidence="1">Uncharacterized protein</fullName>
    </submittedName>
</protein>
<reference evidence="1 2" key="1">
    <citation type="submission" date="2013-01" db="EMBL/GenBank/DDBJ databases">
        <authorList>
            <person name="Harkins D.M."/>
            <person name="Durkin A.S."/>
            <person name="Brinkac L.M."/>
            <person name="Haft D.H."/>
            <person name="Selengut J.D."/>
            <person name="Sanka R."/>
            <person name="DePew J."/>
            <person name="Purushe J."/>
            <person name="Galloway R.L."/>
            <person name="Vinetz J.M."/>
            <person name="Sutton G.G."/>
            <person name="Nierman W.C."/>
            <person name="Fouts D.E."/>
        </authorList>
    </citation>
    <scope>NUCLEOTIDE SEQUENCE [LARGE SCALE GENOMIC DNA]</scope>
    <source>
        <strain evidence="1 2">Nikolaevo</strain>
    </source>
</reference>
<name>M6F214_9LEPT</name>
<evidence type="ECO:0000313" key="2">
    <source>
        <dbReference type="Proteomes" id="UP000011980"/>
    </source>
</evidence>